<evidence type="ECO:0000256" key="1">
    <source>
        <dbReference type="ARBA" id="ARBA00022679"/>
    </source>
</evidence>
<evidence type="ECO:0000313" key="5">
    <source>
        <dbReference type="Proteomes" id="UP000694403"/>
    </source>
</evidence>
<dbReference type="CDD" id="cd04301">
    <property type="entry name" value="NAT_SF"/>
    <property type="match status" value="1"/>
</dbReference>
<reference evidence="4" key="2">
    <citation type="submission" date="2025-09" db="UniProtKB">
        <authorList>
            <consortium name="Ensembl"/>
        </authorList>
    </citation>
    <scope>IDENTIFICATION</scope>
</reference>
<evidence type="ECO:0000259" key="3">
    <source>
        <dbReference type="PROSITE" id="PS51186"/>
    </source>
</evidence>
<dbReference type="Pfam" id="PF00583">
    <property type="entry name" value="Acetyltransf_1"/>
    <property type="match status" value="1"/>
</dbReference>
<dbReference type="GO" id="GO:0008080">
    <property type="term" value="F:N-acetyltransferase activity"/>
    <property type="evidence" value="ECO:0007669"/>
    <property type="project" value="InterPro"/>
</dbReference>
<dbReference type="PROSITE" id="PS51186">
    <property type="entry name" value="GNAT"/>
    <property type="match status" value="1"/>
</dbReference>
<keyword evidence="5" id="KW-1185">Reference proteome</keyword>
<keyword evidence="1" id="KW-0808">Transferase</keyword>
<dbReference type="PANTHER" id="PTHR13947:SF37">
    <property type="entry name" value="LD18367P"/>
    <property type="match status" value="1"/>
</dbReference>
<evidence type="ECO:0000313" key="4">
    <source>
        <dbReference type="Ensembl" id="ENSCSRP00000018878.1"/>
    </source>
</evidence>
<dbReference type="Proteomes" id="UP000694403">
    <property type="component" value="Unplaced"/>
</dbReference>
<accession>A0A8C3SVF3</accession>
<name>A0A8C3SVF3_CHESE</name>
<dbReference type="Gene3D" id="3.40.630.30">
    <property type="match status" value="1"/>
</dbReference>
<keyword evidence="2" id="KW-1133">Transmembrane helix</keyword>
<dbReference type="PANTHER" id="PTHR13947">
    <property type="entry name" value="GNAT FAMILY N-ACETYLTRANSFERASE"/>
    <property type="match status" value="1"/>
</dbReference>
<feature type="domain" description="N-acetyltransferase" evidence="3">
    <location>
        <begin position="42"/>
        <end position="184"/>
    </location>
</feature>
<evidence type="ECO:0000256" key="2">
    <source>
        <dbReference type="SAM" id="Phobius"/>
    </source>
</evidence>
<dbReference type="AlphaFoldDB" id="A0A8C3SVF3"/>
<protein>
    <recommendedName>
        <fullName evidence="3">N-acetyltransferase domain-containing protein</fullName>
    </recommendedName>
</protein>
<sequence length="184" mass="20956">GAPCPQYRDSDCEELVCGQHVPKNYLRMLTLPRTHLFLLGVSLVLLAAPILLAAGWLLMDSHYVRYVEWCLREDLGDIQKTYMEREDSHFWVAESEGDVVASVSAKPRSRCIDGEHTRELERLSARRHHQNGGIARALCRTVLCFAQQRGYQAGILDVSVGNLEGQRLYQSLGFRESYRFSSKK</sequence>
<feature type="transmembrane region" description="Helical" evidence="2">
    <location>
        <begin position="36"/>
        <end position="59"/>
    </location>
</feature>
<dbReference type="InterPro" id="IPR000182">
    <property type="entry name" value="GNAT_dom"/>
</dbReference>
<keyword evidence="2" id="KW-0812">Transmembrane</keyword>
<organism evidence="4 5">
    <name type="scientific">Chelydra serpentina</name>
    <name type="common">Snapping turtle</name>
    <name type="synonym">Testudo serpentina</name>
    <dbReference type="NCBI Taxonomy" id="8475"/>
    <lineage>
        <taxon>Eukaryota</taxon>
        <taxon>Metazoa</taxon>
        <taxon>Chordata</taxon>
        <taxon>Craniata</taxon>
        <taxon>Vertebrata</taxon>
        <taxon>Euteleostomi</taxon>
        <taxon>Archelosauria</taxon>
        <taxon>Testudinata</taxon>
        <taxon>Testudines</taxon>
        <taxon>Cryptodira</taxon>
        <taxon>Durocryptodira</taxon>
        <taxon>Americhelydia</taxon>
        <taxon>Chelydroidea</taxon>
        <taxon>Chelydridae</taxon>
        <taxon>Chelydra</taxon>
    </lineage>
</organism>
<proteinExistence type="predicted"/>
<reference evidence="4" key="1">
    <citation type="submission" date="2025-08" db="UniProtKB">
        <authorList>
            <consortium name="Ensembl"/>
        </authorList>
    </citation>
    <scope>IDENTIFICATION</scope>
</reference>
<dbReference type="Ensembl" id="ENSCSRT00000019739.1">
    <property type="protein sequence ID" value="ENSCSRP00000018878.1"/>
    <property type="gene ID" value="ENSCSRG00000014409.1"/>
</dbReference>
<dbReference type="InterPro" id="IPR050769">
    <property type="entry name" value="NAT_camello-type"/>
</dbReference>
<dbReference type="SUPFAM" id="SSF55729">
    <property type="entry name" value="Acyl-CoA N-acyltransferases (Nat)"/>
    <property type="match status" value="1"/>
</dbReference>
<dbReference type="InterPro" id="IPR016181">
    <property type="entry name" value="Acyl_CoA_acyltransferase"/>
</dbReference>
<keyword evidence="2" id="KW-0472">Membrane</keyword>